<dbReference type="PANTHER" id="PTHR35864">
    <property type="entry name" value="ZINC METALLOPROTEASE MJ0611-RELATED"/>
    <property type="match status" value="1"/>
</dbReference>
<dbReference type="PANTHER" id="PTHR35864:SF1">
    <property type="entry name" value="ZINC METALLOPROTEASE YWHC-RELATED"/>
    <property type="match status" value="1"/>
</dbReference>
<keyword evidence="10 13" id="KW-1133">Transmembrane helix</keyword>
<feature type="transmembrane region" description="Helical" evidence="13">
    <location>
        <begin position="154"/>
        <end position="176"/>
    </location>
</feature>
<proteinExistence type="inferred from homology"/>
<feature type="transmembrane region" description="Helical" evidence="13">
    <location>
        <begin position="67"/>
        <end position="88"/>
    </location>
</feature>
<keyword evidence="16" id="KW-1185">Reference proteome</keyword>
<dbReference type="Proteomes" id="UP000185544">
    <property type="component" value="Chromosome"/>
</dbReference>
<dbReference type="OrthoDB" id="9800627at2"/>
<sequence length="237" mass="25924">MNNVFFYDHPFVIPTYIQEVVLQLIPVVLSLTVHEYAHAQAALLLGDPTAKEKGHLTLNPKAHIDPLGTLFIPALSVLSGGGAFLAWARPAPFRVERVRAPIHPRLASAAVALAGPLANLLMALIAIAAIQLAGRLHWIEYPSLSVPLAPRGEGVLAFLSSLFTLNLALTFFNLLPIPPLDGAKLLPPFLDRFQRMLRPYGFGILLAFFFCAPKLATLVFYQPIESIEVHLLSWLGL</sequence>
<evidence type="ECO:0000256" key="4">
    <source>
        <dbReference type="ARBA" id="ARBA00022475"/>
    </source>
</evidence>
<comment type="cofactor">
    <cofactor evidence="1">
        <name>Zn(2+)</name>
        <dbReference type="ChEBI" id="CHEBI:29105"/>
    </cofactor>
</comment>
<evidence type="ECO:0000256" key="11">
    <source>
        <dbReference type="ARBA" id="ARBA00023049"/>
    </source>
</evidence>
<keyword evidence="11" id="KW-0482">Metalloprotease</keyword>
<comment type="subcellular location">
    <subcellularLocation>
        <location evidence="2">Cell membrane</location>
        <topology evidence="2">Multi-pass membrane protein</topology>
    </subcellularLocation>
</comment>
<feature type="domain" description="Peptidase M50" evidence="14">
    <location>
        <begin position="24"/>
        <end position="196"/>
    </location>
</feature>
<keyword evidence="7" id="KW-0479">Metal-binding</keyword>
<organism evidence="15 16">
    <name type="scientific">Pajaroellobacter abortibovis</name>
    <dbReference type="NCBI Taxonomy" id="1882918"/>
    <lineage>
        <taxon>Bacteria</taxon>
        <taxon>Pseudomonadati</taxon>
        <taxon>Myxococcota</taxon>
        <taxon>Polyangia</taxon>
        <taxon>Polyangiales</taxon>
        <taxon>Polyangiaceae</taxon>
    </lineage>
</organism>
<evidence type="ECO:0000256" key="3">
    <source>
        <dbReference type="ARBA" id="ARBA00007931"/>
    </source>
</evidence>
<evidence type="ECO:0000256" key="10">
    <source>
        <dbReference type="ARBA" id="ARBA00022989"/>
    </source>
</evidence>
<evidence type="ECO:0000256" key="5">
    <source>
        <dbReference type="ARBA" id="ARBA00022670"/>
    </source>
</evidence>
<dbReference type="KEGG" id="pabo:BCY86_07075"/>
<keyword evidence="5" id="KW-0645">Protease</keyword>
<evidence type="ECO:0000313" key="15">
    <source>
        <dbReference type="EMBL" id="APS00463.1"/>
    </source>
</evidence>
<dbReference type="InterPro" id="IPR044537">
    <property type="entry name" value="Rip2-like"/>
</dbReference>
<name>A0A1L6MXY7_9BACT</name>
<dbReference type="Pfam" id="PF02163">
    <property type="entry name" value="Peptidase_M50"/>
    <property type="match status" value="1"/>
</dbReference>
<dbReference type="CDD" id="cd06158">
    <property type="entry name" value="S2P-M50_like_1"/>
    <property type="match status" value="1"/>
</dbReference>
<evidence type="ECO:0000256" key="1">
    <source>
        <dbReference type="ARBA" id="ARBA00001947"/>
    </source>
</evidence>
<gene>
    <name evidence="15" type="ORF">BCY86_07075</name>
</gene>
<dbReference type="EMBL" id="CP016908">
    <property type="protein sequence ID" value="APS00463.1"/>
    <property type="molecule type" value="Genomic_DNA"/>
</dbReference>
<evidence type="ECO:0000256" key="13">
    <source>
        <dbReference type="SAM" id="Phobius"/>
    </source>
</evidence>
<evidence type="ECO:0000256" key="6">
    <source>
        <dbReference type="ARBA" id="ARBA00022692"/>
    </source>
</evidence>
<dbReference type="GO" id="GO:0046872">
    <property type="term" value="F:metal ion binding"/>
    <property type="evidence" value="ECO:0007669"/>
    <property type="project" value="UniProtKB-KW"/>
</dbReference>
<keyword evidence="6 13" id="KW-0812">Transmembrane</keyword>
<protein>
    <recommendedName>
        <fullName evidence="14">Peptidase M50 domain-containing protein</fullName>
    </recommendedName>
</protein>
<dbReference type="InterPro" id="IPR052348">
    <property type="entry name" value="Metallopeptidase_M50B"/>
</dbReference>
<dbReference type="GO" id="GO:0006508">
    <property type="term" value="P:proteolysis"/>
    <property type="evidence" value="ECO:0007669"/>
    <property type="project" value="UniProtKB-KW"/>
</dbReference>
<feature type="transmembrane region" description="Helical" evidence="13">
    <location>
        <begin position="197"/>
        <end position="221"/>
    </location>
</feature>
<evidence type="ECO:0000259" key="14">
    <source>
        <dbReference type="Pfam" id="PF02163"/>
    </source>
</evidence>
<dbReference type="InterPro" id="IPR008915">
    <property type="entry name" value="Peptidase_M50"/>
</dbReference>
<evidence type="ECO:0000256" key="7">
    <source>
        <dbReference type="ARBA" id="ARBA00022723"/>
    </source>
</evidence>
<keyword evidence="9" id="KW-0862">Zinc</keyword>
<dbReference type="GO" id="GO:0005886">
    <property type="term" value="C:plasma membrane"/>
    <property type="evidence" value="ECO:0007669"/>
    <property type="project" value="UniProtKB-SubCell"/>
</dbReference>
<keyword evidence="12 13" id="KW-0472">Membrane</keyword>
<evidence type="ECO:0000313" key="16">
    <source>
        <dbReference type="Proteomes" id="UP000185544"/>
    </source>
</evidence>
<dbReference type="GO" id="GO:0008237">
    <property type="term" value="F:metallopeptidase activity"/>
    <property type="evidence" value="ECO:0007669"/>
    <property type="project" value="UniProtKB-KW"/>
</dbReference>
<keyword evidence="4" id="KW-1003">Cell membrane</keyword>
<accession>A0A1L6MXY7</accession>
<evidence type="ECO:0000256" key="8">
    <source>
        <dbReference type="ARBA" id="ARBA00022801"/>
    </source>
</evidence>
<reference evidence="15 16" key="1">
    <citation type="submission" date="2016-08" db="EMBL/GenBank/DDBJ databases">
        <title>Identification and validation of antigenic proteins from Pajaroellobacter abortibovis using de-novo genome sequence assembly and reverse vaccinology.</title>
        <authorList>
            <person name="Welly B.T."/>
            <person name="Miller M.R."/>
            <person name="Stott J.L."/>
            <person name="Blanchard M.T."/>
            <person name="Islas-Trejo A.D."/>
            <person name="O'Rourke S.M."/>
            <person name="Young A.E."/>
            <person name="Medrano J.F."/>
            <person name="Van Eenennaam A.L."/>
        </authorList>
    </citation>
    <scope>NUCLEOTIDE SEQUENCE [LARGE SCALE GENOMIC DNA]</scope>
    <source>
        <strain evidence="15 16">BTF92-0548A/99-0131</strain>
    </source>
</reference>
<feature type="transmembrane region" description="Helical" evidence="13">
    <location>
        <begin position="109"/>
        <end position="134"/>
    </location>
</feature>
<keyword evidence="8" id="KW-0378">Hydrolase</keyword>
<evidence type="ECO:0000256" key="2">
    <source>
        <dbReference type="ARBA" id="ARBA00004651"/>
    </source>
</evidence>
<evidence type="ECO:0000256" key="12">
    <source>
        <dbReference type="ARBA" id="ARBA00023136"/>
    </source>
</evidence>
<dbReference type="RefSeq" id="WP_075277130.1">
    <property type="nucleotide sequence ID" value="NZ_CP016908.1"/>
</dbReference>
<dbReference type="AlphaFoldDB" id="A0A1L6MXY7"/>
<evidence type="ECO:0000256" key="9">
    <source>
        <dbReference type="ARBA" id="ARBA00022833"/>
    </source>
</evidence>
<comment type="similarity">
    <text evidence="3">Belongs to the peptidase M50B family.</text>
</comment>